<evidence type="ECO:0000259" key="3">
    <source>
        <dbReference type="Pfam" id="PF13422"/>
    </source>
</evidence>
<sequence>MTRLGIVAMVLCFFIPQLSILKEEAKKKEVHVEDNVPAPSPRSNCSTFVYGDLYRYDVEKQEWKLISSPNSPPPRSAHQAVAWKNYLYIFGGEFTSPNQERFHHYKDFWMLDLKTNQWEQLNYKGCPSPRSGHRMNYGVIWAQSVGKSPEPQVLYKHKIIIFGGFYDTLREVRYFNDLHVFDLDQFKWQEIKPTPGCMWPSARSGFQLFVHQDEIFLYGGYSKEVSSDNNGSEKGIVHSDMWSLDPRTWEWNKVKKSGMPPGPRAGFSICVHKKRVVLFGGVVDMEVKGDVIMSLFLNELYGFQLDSRRWYPLELRKEKATKNKLKKTSEEKPNTAALENKISSVEVEKIATNDKDDELEYNEEVDVESSIDDISIDIERNVTLDGCGVASISDGKPPESSSKYPLQSSVSPEIVKPCGRINSCMVVGRDTLYIYGGMMEVKDQEIALDDLYTLNLSKLDEWKCMIPASESEWIEASEGEDDDDDDDDDDDEDEDETEDESGSGDDSDETDDDDDDDVGEGKTLRRKEKRARIEQIRASLGLSDSQRTPMPAESLKDFYKRTNSYWQMAAYEHTQHTGKELRKDGFDLAVARYKELKPILDELAFLEAEQKAEEAEGAESSGLRKRGNKKNKQIASK</sequence>
<keyword evidence="2" id="KW-0732">Signal</keyword>
<gene>
    <name evidence="4" type="ORF">Acr_00g0065120</name>
</gene>
<name>A0A7J0DR49_9ERIC</name>
<accession>A0A7J0DR49</accession>
<dbReference type="PANTHER" id="PTHR46063:SF1">
    <property type="entry name" value="KELCH DOMAIN-CONTAINING PROTEIN 4"/>
    <property type="match status" value="1"/>
</dbReference>
<dbReference type="AlphaFoldDB" id="A0A7J0DR49"/>
<proteinExistence type="predicted"/>
<feature type="region of interest" description="Disordered" evidence="1">
    <location>
        <begin position="389"/>
        <end position="410"/>
    </location>
</feature>
<evidence type="ECO:0000313" key="4">
    <source>
        <dbReference type="EMBL" id="GFS39826.1"/>
    </source>
</evidence>
<dbReference type="Proteomes" id="UP000585474">
    <property type="component" value="Unassembled WGS sequence"/>
</dbReference>
<organism evidence="4 5">
    <name type="scientific">Actinidia rufa</name>
    <dbReference type="NCBI Taxonomy" id="165716"/>
    <lineage>
        <taxon>Eukaryota</taxon>
        <taxon>Viridiplantae</taxon>
        <taxon>Streptophyta</taxon>
        <taxon>Embryophyta</taxon>
        <taxon>Tracheophyta</taxon>
        <taxon>Spermatophyta</taxon>
        <taxon>Magnoliopsida</taxon>
        <taxon>eudicotyledons</taxon>
        <taxon>Gunneridae</taxon>
        <taxon>Pentapetalae</taxon>
        <taxon>asterids</taxon>
        <taxon>Ericales</taxon>
        <taxon>Actinidiaceae</taxon>
        <taxon>Actinidia</taxon>
    </lineage>
</organism>
<feature type="compositionally biased region" description="Basic residues" evidence="1">
    <location>
        <begin position="623"/>
        <end position="637"/>
    </location>
</feature>
<dbReference type="Pfam" id="PF24681">
    <property type="entry name" value="Kelch_KLHDC2_KLHL20_DRC7"/>
    <property type="match status" value="1"/>
</dbReference>
<evidence type="ECO:0000313" key="5">
    <source>
        <dbReference type="Proteomes" id="UP000585474"/>
    </source>
</evidence>
<feature type="compositionally biased region" description="Polar residues" evidence="1">
    <location>
        <begin position="399"/>
        <end position="410"/>
    </location>
</feature>
<dbReference type="OrthoDB" id="4447at2759"/>
<reference evidence="5" key="1">
    <citation type="submission" date="2019-07" db="EMBL/GenBank/DDBJ databases">
        <title>De Novo Assembly of kiwifruit Actinidia rufa.</title>
        <authorList>
            <person name="Sugita-Konishi S."/>
            <person name="Sato K."/>
            <person name="Mori E."/>
            <person name="Abe Y."/>
            <person name="Kisaki G."/>
            <person name="Hamano K."/>
            <person name="Suezawa K."/>
            <person name="Otani M."/>
            <person name="Fukuda T."/>
            <person name="Manabe T."/>
            <person name="Gomi K."/>
            <person name="Tabuchi M."/>
            <person name="Akimitsu K."/>
            <person name="Kataoka I."/>
        </authorList>
    </citation>
    <scope>NUCLEOTIDE SEQUENCE [LARGE SCALE GENOMIC DNA]</scope>
    <source>
        <strain evidence="5">cv. Fuchu</strain>
    </source>
</reference>
<dbReference type="Pfam" id="PF13422">
    <property type="entry name" value="DUF4110"/>
    <property type="match status" value="1"/>
</dbReference>
<dbReference type="EMBL" id="BJWL01000337">
    <property type="protein sequence ID" value="GFS39826.1"/>
    <property type="molecule type" value="Genomic_DNA"/>
</dbReference>
<dbReference type="InterPro" id="IPR025183">
    <property type="entry name" value="DUF4110"/>
</dbReference>
<dbReference type="InterPro" id="IPR015915">
    <property type="entry name" value="Kelch-typ_b-propeller"/>
</dbReference>
<keyword evidence="5" id="KW-1185">Reference proteome</keyword>
<dbReference type="Gene3D" id="2.120.10.80">
    <property type="entry name" value="Kelch-type beta propeller"/>
    <property type="match status" value="1"/>
</dbReference>
<dbReference type="InterPro" id="IPR052588">
    <property type="entry name" value="Kelch_domain_protein"/>
</dbReference>
<dbReference type="SUPFAM" id="SSF117281">
    <property type="entry name" value="Kelch motif"/>
    <property type="match status" value="1"/>
</dbReference>
<comment type="caution">
    <text evidence="4">The sequence shown here is derived from an EMBL/GenBank/DDBJ whole genome shotgun (WGS) entry which is preliminary data.</text>
</comment>
<feature type="region of interest" description="Disordered" evidence="1">
    <location>
        <begin position="470"/>
        <end position="530"/>
    </location>
</feature>
<feature type="domain" description="DUF4110" evidence="3">
    <location>
        <begin position="541"/>
        <end position="622"/>
    </location>
</feature>
<feature type="chain" id="PRO_5029769005" evidence="2">
    <location>
        <begin position="21"/>
        <end position="637"/>
    </location>
</feature>
<feature type="signal peptide" evidence="2">
    <location>
        <begin position="1"/>
        <end position="20"/>
    </location>
</feature>
<feature type="compositionally biased region" description="Acidic residues" evidence="1">
    <location>
        <begin position="472"/>
        <end position="518"/>
    </location>
</feature>
<evidence type="ECO:0000256" key="2">
    <source>
        <dbReference type="SAM" id="SignalP"/>
    </source>
</evidence>
<dbReference type="PANTHER" id="PTHR46063">
    <property type="entry name" value="KELCH DOMAIN-CONTAINING PROTEIN"/>
    <property type="match status" value="1"/>
</dbReference>
<feature type="region of interest" description="Disordered" evidence="1">
    <location>
        <begin position="611"/>
        <end position="637"/>
    </location>
</feature>
<protein>
    <submittedName>
        <fullName evidence="4">Galactose oxidase/kelch repeat superfamily protein</fullName>
    </submittedName>
</protein>
<evidence type="ECO:0000256" key="1">
    <source>
        <dbReference type="SAM" id="MobiDB-lite"/>
    </source>
</evidence>